<dbReference type="PANTHER" id="PTHR30154:SF34">
    <property type="entry name" value="TRANSCRIPTIONAL REGULATOR AZLB"/>
    <property type="match status" value="1"/>
</dbReference>
<dbReference type="SMART" id="SM00344">
    <property type="entry name" value="HTH_ASNC"/>
    <property type="match status" value="2"/>
</dbReference>
<dbReference type="SUPFAM" id="SSF54909">
    <property type="entry name" value="Dimeric alpha+beta barrel"/>
    <property type="match status" value="1"/>
</dbReference>
<keyword evidence="1" id="KW-0805">Transcription regulation</keyword>
<evidence type="ECO:0000256" key="1">
    <source>
        <dbReference type="ARBA" id="ARBA00023015"/>
    </source>
</evidence>
<gene>
    <name evidence="6" type="ORF">RN51_01588</name>
</gene>
<dbReference type="GO" id="GO:0043200">
    <property type="term" value="P:response to amino acid"/>
    <property type="evidence" value="ECO:0007669"/>
    <property type="project" value="TreeGrafter"/>
</dbReference>
<dbReference type="Proteomes" id="UP000033725">
    <property type="component" value="Unassembled WGS sequence"/>
</dbReference>
<dbReference type="SUPFAM" id="SSF46785">
    <property type="entry name" value="Winged helix' DNA-binding domain"/>
    <property type="match status" value="2"/>
</dbReference>
<dbReference type="EMBL" id="JYIV01000024">
    <property type="protein sequence ID" value="KJL22845.1"/>
    <property type="molecule type" value="Genomic_DNA"/>
</dbReference>
<dbReference type="RefSeq" id="WP_045263503.1">
    <property type="nucleotide sequence ID" value="NZ_JYIV01000024.1"/>
</dbReference>
<reference evidence="6 7" key="1">
    <citation type="submission" date="2015-02" db="EMBL/GenBank/DDBJ databases">
        <title>Draft genome sequences of ten Microbacterium spp. with emphasis on heavy metal contaminated environments.</title>
        <authorList>
            <person name="Corretto E."/>
        </authorList>
    </citation>
    <scope>NUCLEOTIDE SEQUENCE [LARGE SCALE GENOMIC DNA]</scope>
    <source>
        <strain evidence="6 7">BEL163</strain>
    </source>
</reference>
<dbReference type="Pfam" id="PF01037">
    <property type="entry name" value="AsnC_trans_reg"/>
    <property type="match status" value="1"/>
</dbReference>
<dbReference type="GO" id="GO:0005829">
    <property type="term" value="C:cytosol"/>
    <property type="evidence" value="ECO:0007669"/>
    <property type="project" value="TreeGrafter"/>
</dbReference>
<dbReference type="AlphaFoldDB" id="A0A0F0KRW3"/>
<feature type="domain" description="HTH asnC-type" evidence="5">
    <location>
        <begin position="9"/>
        <end position="48"/>
    </location>
</feature>
<accession>A0A0F0KRW3</accession>
<dbReference type="InterPro" id="IPR019887">
    <property type="entry name" value="Tscrpt_reg_AsnC/Lrp_C"/>
</dbReference>
<keyword evidence="3" id="KW-0804">Transcription</keyword>
<sequence length="341" mass="37078">MPANDVMADETDRIVAAALQVNGRASWGEIARVVDLPERTVARRGQRLLDRGLVRVSTYVDPARVLHARAVLFRITTEPHALWQVARTLARRADASSVSVLEGSSDIAGMLLPHDDASIRELLFTDFPELEGIDSINVTTVLKFFRSGHDWRAGVLTDEQARMLDESSGSEVDPADSLSEDEEALIRLLLKDGRMPVAQLARSLGLNVTTTRRRMESLSRRGLMHPRTEVVPSLFGLGLEALVWLRVPMARLEKVGTALAAAPEVKFIAATTGTSQLLANVLVKDADEFYDFLTGPAVAGHEGLEVVESLVVITPVLRGSLIVDEAPEALANDVPTGAIRL</sequence>
<organism evidence="6 7">
    <name type="scientific">Microbacterium oxydans</name>
    <dbReference type="NCBI Taxonomy" id="82380"/>
    <lineage>
        <taxon>Bacteria</taxon>
        <taxon>Bacillati</taxon>
        <taxon>Actinomycetota</taxon>
        <taxon>Actinomycetes</taxon>
        <taxon>Micrococcales</taxon>
        <taxon>Microbacteriaceae</taxon>
        <taxon>Microbacterium</taxon>
    </lineage>
</organism>
<dbReference type="Gene3D" id="3.30.70.920">
    <property type="match status" value="1"/>
</dbReference>
<proteinExistence type="predicted"/>
<dbReference type="PRINTS" id="PR00033">
    <property type="entry name" value="HTHASNC"/>
</dbReference>
<evidence type="ECO:0000259" key="5">
    <source>
        <dbReference type="Pfam" id="PF13404"/>
    </source>
</evidence>
<dbReference type="Pfam" id="PF13404">
    <property type="entry name" value="HTH_AsnC-type"/>
    <property type="match status" value="2"/>
</dbReference>
<dbReference type="InterPro" id="IPR000485">
    <property type="entry name" value="AsnC-type_HTH_dom"/>
</dbReference>
<evidence type="ECO:0000256" key="2">
    <source>
        <dbReference type="ARBA" id="ARBA00023125"/>
    </source>
</evidence>
<evidence type="ECO:0000313" key="6">
    <source>
        <dbReference type="EMBL" id="KJL22845.1"/>
    </source>
</evidence>
<evidence type="ECO:0000256" key="3">
    <source>
        <dbReference type="ARBA" id="ARBA00023163"/>
    </source>
</evidence>
<protein>
    <submittedName>
        <fullName evidence="6">DNA-binding transcriptional regulator AsnC</fullName>
    </submittedName>
</protein>
<dbReference type="GO" id="GO:0043565">
    <property type="term" value="F:sequence-specific DNA binding"/>
    <property type="evidence" value="ECO:0007669"/>
    <property type="project" value="InterPro"/>
</dbReference>
<dbReference type="InterPro" id="IPR036390">
    <property type="entry name" value="WH_DNA-bd_sf"/>
</dbReference>
<comment type="caution">
    <text evidence="6">The sequence shown here is derived from an EMBL/GenBank/DDBJ whole genome shotgun (WGS) entry which is preliminary data.</text>
</comment>
<evidence type="ECO:0000313" key="7">
    <source>
        <dbReference type="Proteomes" id="UP000033725"/>
    </source>
</evidence>
<dbReference type="OrthoDB" id="4050641at2"/>
<dbReference type="InterPro" id="IPR011008">
    <property type="entry name" value="Dimeric_a/b-barrel"/>
</dbReference>
<dbReference type="InterPro" id="IPR036388">
    <property type="entry name" value="WH-like_DNA-bd_sf"/>
</dbReference>
<dbReference type="Gene3D" id="1.10.10.10">
    <property type="entry name" value="Winged helix-like DNA-binding domain superfamily/Winged helix DNA-binding domain"/>
    <property type="match status" value="2"/>
</dbReference>
<evidence type="ECO:0000259" key="4">
    <source>
        <dbReference type="Pfam" id="PF01037"/>
    </source>
</evidence>
<feature type="domain" description="HTH asnC-type" evidence="5">
    <location>
        <begin position="184"/>
        <end position="218"/>
    </location>
</feature>
<dbReference type="PATRIC" id="fig|82380.10.peg.1596"/>
<feature type="domain" description="Transcription regulator AsnC/Lrp ligand binding" evidence="4">
    <location>
        <begin position="246"/>
        <end position="312"/>
    </location>
</feature>
<dbReference type="PANTHER" id="PTHR30154">
    <property type="entry name" value="LEUCINE-RESPONSIVE REGULATORY PROTEIN"/>
    <property type="match status" value="1"/>
</dbReference>
<dbReference type="InterPro" id="IPR019888">
    <property type="entry name" value="Tscrpt_reg_AsnC-like"/>
</dbReference>
<name>A0A0F0KRW3_9MICO</name>
<keyword evidence="2 6" id="KW-0238">DNA-binding</keyword>